<dbReference type="InterPro" id="IPR012944">
    <property type="entry name" value="SusD_RagB_dom"/>
</dbReference>
<accession>A0A921L088</accession>
<reference evidence="8" key="2">
    <citation type="submission" date="2021-09" db="EMBL/GenBank/DDBJ databases">
        <authorList>
            <person name="Gilroy R."/>
        </authorList>
    </citation>
    <scope>NUCLEOTIDE SEQUENCE</scope>
    <source>
        <strain evidence="8">6966</strain>
    </source>
</reference>
<dbReference type="Pfam" id="PF14322">
    <property type="entry name" value="SusD-like_3"/>
    <property type="match status" value="1"/>
</dbReference>
<comment type="subcellular location">
    <subcellularLocation>
        <location evidence="1">Cell outer membrane</location>
    </subcellularLocation>
</comment>
<comment type="similarity">
    <text evidence="2">Belongs to the SusD family.</text>
</comment>
<sequence length="443" mass="49950">MKIKNIIYSICSVVVLSSCNYLDITPAGKVIPEKVTEFRALVTSAYTTIPAYKYLLSVRSDELFPVSNGQTFSSYINIALWNDNASNSLVSYPWGDLYKTIFYANSVIADVMSAEIDTQDDSREQVMAEALTLRAFMHFELLNLYAKAYNATTASSDRGIPVATSIDIEQRYVPSTIEKVYEQILSDIKEAKDLWQVEEQPEGTKYRFSKKTALALEARIRLYRSEWEQALNLAEELVPTCSLEDFNDPQVTLPYEKSSKEALMNLEKIVGSSDVRDLYVLPEYMSKYKDGDLRPAKFFTKDGEYYKLVKGNGDNLKVSFRGAEIYLIAAEAAAHMDGKLDLAKTRLKALMEKRLTPELYADKSAEINSMNQQQLLEEIADERAREFVIEGHRWFDLRRTTQPEIVKPNPNGNSPTITLGAGGIGYVIPFPTAATEANPDLKN</sequence>
<keyword evidence="3" id="KW-0732">Signal</keyword>
<keyword evidence="5" id="KW-0998">Cell outer membrane</keyword>
<feature type="domain" description="SusD-like N-terminal" evidence="7">
    <location>
        <begin position="21"/>
        <end position="222"/>
    </location>
</feature>
<evidence type="ECO:0000256" key="2">
    <source>
        <dbReference type="ARBA" id="ARBA00006275"/>
    </source>
</evidence>
<dbReference type="InterPro" id="IPR011990">
    <property type="entry name" value="TPR-like_helical_dom_sf"/>
</dbReference>
<evidence type="ECO:0000313" key="9">
    <source>
        <dbReference type="Proteomes" id="UP000742098"/>
    </source>
</evidence>
<reference evidence="8" key="1">
    <citation type="journal article" date="2021" name="PeerJ">
        <title>Extensive microbial diversity within the chicken gut microbiome revealed by metagenomics and culture.</title>
        <authorList>
            <person name="Gilroy R."/>
            <person name="Ravi A."/>
            <person name="Getino M."/>
            <person name="Pursley I."/>
            <person name="Horton D.L."/>
            <person name="Alikhan N.F."/>
            <person name="Baker D."/>
            <person name="Gharbi K."/>
            <person name="Hall N."/>
            <person name="Watson M."/>
            <person name="Adriaenssens E.M."/>
            <person name="Foster-Nyarko E."/>
            <person name="Jarju S."/>
            <person name="Secka A."/>
            <person name="Antonio M."/>
            <person name="Oren A."/>
            <person name="Chaudhuri R.R."/>
            <person name="La Ragione R."/>
            <person name="Hildebrand F."/>
            <person name="Pallen M.J."/>
        </authorList>
    </citation>
    <scope>NUCLEOTIDE SEQUENCE</scope>
    <source>
        <strain evidence="8">6966</strain>
    </source>
</reference>
<dbReference type="Gene3D" id="1.25.40.390">
    <property type="match status" value="1"/>
</dbReference>
<evidence type="ECO:0000259" key="7">
    <source>
        <dbReference type="Pfam" id="PF14322"/>
    </source>
</evidence>
<dbReference type="PROSITE" id="PS51257">
    <property type="entry name" value="PROKAR_LIPOPROTEIN"/>
    <property type="match status" value="1"/>
</dbReference>
<dbReference type="InterPro" id="IPR033985">
    <property type="entry name" value="SusD-like_N"/>
</dbReference>
<dbReference type="GO" id="GO:0009279">
    <property type="term" value="C:cell outer membrane"/>
    <property type="evidence" value="ECO:0007669"/>
    <property type="project" value="UniProtKB-SubCell"/>
</dbReference>
<dbReference type="SUPFAM" id="SSF48452">
    <property type="entry name" value="TPR-like"/>
    <property type="match status" value="1"/>
</dbReference>
<dbReference type="Pfam" id="PF07980">
    <property type="entry name" value="SusD_RagB"/>
    <property type="match status" value="1"/>
</dbReference>
<gene>
    <name evidence="8" type="ORF">K8V05_17250</name>
</gene>
<evidence type="ECO:0000256" key="3">
    <source>
        <dbReference type="ARBA" id="ARBA00022729"/>
    </source>
</evidence>
<dbReference type="AlphaFoldDB" id="A0A921L088"/>
<evidence type="ECO:0000256" key="5">
    <source>
        <dbReference type="ARBA" id="ARBA00023237"/>
    </source>
</evidence>
<protein>
    <submittedName>
        <fullName evidence="8">RagB/SusD family nutrient uptake outer membrane protein</fullName>
    </submittedName>
</protein>
<name>A0A921L088_9BACT</name>
<feature type="domain" description="RagB/SusD" evidence="6">
    <location>
        <begin position="291"/>
        <end position="402"/>
    </location>
</feature>
<evidence type="ECO:0000259" key="6">
    <source>
        <dbReference type="Pfam" id="PF07980"/>
    </source>
</evidence>
<dbReference type="Proteomes" id="UP000742098">
    <property type="component" value="Unassembled WGS sequence"/>
</dbReference>
<keyword evidence="4" id="KW-0472">Membrane</keyword>
<proteinExistence type="inferred from homology"/>
<evidence type="ECO:0000313" key="8">
    <source>
        <dbReference type="EMBL" id="HJF72499.1"/>
    </source>
</evidence>
<evidence type="ECO:0000256" key="4">
    <source>
        <dbReference type="ARBA" id="ARBA00023136"/>
    </source>
</evidence>
<organism evidence="8 9">
    <name type="scientific">Butyricimonas virosa</name>
    <dbReference type="NCBI Taxonomy" id="544645"/>
    <lineage>
        <taxon>Bacteria</taxon>
        <taxon>Pseudomonadati</taxon>
        <taxon>Bacteroidota</taxon>
        <taxon>Bacteroidia</taxon>
        <taxon>Bacteroidales</taxon>
        <taxon>Odoribacteraceae</taxon>
        <taxon>Butyricimonas</taxon>
    </lineage>
</organism>
<evidence type="ECO:0000256" key="1">
    <source>
        <dbReference type="ARBA" id="ARBA00004442"/>
    </source>
</evidence>
<dbReference type="EMBL" id="DYVS01000330">
    <property type="protein sequence ID" value="HJF72499.1"/>
    <property type="molecule type" value="Genomic_DNA"/>
</dbReference>
<comment type="caution">
    <text evidence="8">The sequence shown here is derived from an EMBL/GenBank/DDBJ whole genome shotgun (WGS) entry which is preliminary data.</text>
</comment>